<protein>
    <submittedName>
        <fullName evidence="2">Uncharacterized protein</fullName>
    </submittedName>
</protein>
<keyword evidence="2" id="KW-0614">Plasmid</keyword>
<organism evidence="2 3">
    <name type="scientific">Burkholderia multivorans (strain ATCC 17616 / 249)</name>
    <dbReference type="NCBI Taxonomy" id="395019"/>
    <lineage>
        <taxon>Bacteria</taxon>
        <taxon>Pseudomonadati</taxon>
        <taxon>Pseudomonadota</taxon>
        <taxon>Betaproteobacteria</taxon>
        <taxon>Burkholderiales</taxon>
        <taxon>Burkholderiaceae</taxon>
        <taxon>Burkholderia</taxon>
        <taxon>Burkholderia cepacia complex</taxon>
    </lineage>
</organism>
<proteinExistence type="predicted"/>
<keyword evidence="1" id="KW-1133">Transmembrane helix</keyword>
<reference evidence="2 3" key="1">
    <citation type="submission" date="2007-04" db="EMBL/GenBank/DDBJ databases">
        <title>Complete genome sequence of Burkholderia multivorans ATCC 17616.</title>
        <authorList>
            <person name="Ohtsubo Y."/>
            <person name="Yamashita A."/>
            <person name="Kurokawa K."/>
            <person name="Takami H."/>
            <person name="Yuhara S."/>
            <person name="Nishiyama E."/>
            <person name="Endo R."/>
            <person name="Miyazaki R."/>
            <person name="Ono A."/>
            <person name="Yano K."/>
            <person name="Ito M."/>
            <person name="Sota M."/>
            <person name="Yuji N."/>
            <person name="Hattori M."/>
            <person name="Tsuda M."/>
        </authorList>
    </citation>
    <scope>NUCLEOTIDE SEQUENCE [LARGE SCALE GENOMIC DNA]</scope>
    <source>
        <strain evidence="3">ATCC 17616 / 249</strain>
        <plasmid evidence="3">Plasmid pTGL1</plasmid>
    </source>
</reference>
<gene>
    <name evidence="2" type="ordered locus">BMULJ_06234</name>
</gene>
<dbReference type="EMBL" id="AP009388">
    <property type="protein sequence ID" value="BAG48023.1"/>
    <property type="molecule type" value="Genomic_DNA"/>
</dbReference>
<keyword evidence="3" id="KW-1185">Reference proteome</keyword>
<dbReference type="KEGG" id="bmj:BMULJ_06234"/>
<keyword evidence="1" id="KW-0812">Transmembrane</keyword>
<feature type="transmembrane region" description="Helical" evidence="1">
    <location>
        <begin position="59"/>
        <end position="81"/>
    </location>
</feature>
<dbReference type="Proteomes" id="UP000008815">
    <property type="component" value="Plasmid pTGL1"/>
</dbReference>
<geneLocation type="plasmid" evidence="2 3">
    <name>pTGL1</name>
</geneLocation>
<dbReference type="HOGENOM" id="CLU_2521324_0_0_4"/>
<accession>A0A0H3KZZ0</accession>
<name>A0A0H3KZZ0_BURM1</name>
<dbReference type="AlphaFoldDB" id="A0A0H3KZZ0"/>
<sequence>MLVLQALGVAVMLIVSFQMAMLIWSSETSLSAAYMDSWRKTGTVLAHLFQIQPGPSRRIGIIAFGLVGFYLAIAAAIEIVAPLGH</sequence>
<keyword evidence="1" id="KW-0472">Membrane</keyword>
<evidence type="ECO:0000256" key="1">
    <source>
        <dbReference type="SAM" id="Phobius"/>
    </source>
</evidence>
<evidence type="ECO:0000313" key="3">
    <source>
        <dbReference type="Proteomes" id="UP000008815"/>
    </source>
</evidence>
<evidence type="ECO:0000313" key="2">
    <source>
        <dbReference type="EMBL" id="BAG48023.1"/>
    </source>
</evidence>